<keyword evidence="3" id="KW-0418">Kinase</keyword>
<feature type="transmembrane region" description="Helical" evidence="1">
    <location>
        <begin position="273"/>
        <end position="293"/>
    </location>
</feature>
<gene>
    <name evidence="3" type="ORF">ACFSR2_11070</name>
</gene>
<dbReference type="InterPro" id="IPR050640">
    <property type="entry name" value="Bact_2-comp_sensor_kinase"/>
</dbReference>
<dbReference type="PANTHER" id="PTHR34220">
    <property type="entry name" value="SENSOR HISTIDINE KINASE YPDA"/>
    <property type="match status" value="1"/>
</dbReference>
<dbReference type="SUPFAM" id="SSF55874">
    <property type="entry name" value="ATPase domain of HSP90 chaperone/DNA topoisomerase II/histidine kinase"/>
    <property type="match status" value="1"/>
</dbReference>
<evidence type="ECO:0000259" key="2">
    <source>
        <dbReference type="Pfam" id="PF06580"/>
    </source>
</evidence>
<keyword evidence="4" id="KW-1185">Reference proteome</keyword>
<reference evidence="4" key="1">
    <citation type="journal article" date="2019" name="Int. J. Syst. Evol. Microbiol.">
        <title>The Global Catalogue of Microorganisms (GCM) 10K type strain sequencing project: providing services to taxonomists for standard genome sequencing and annotation.</title>
        <authorList>
            <consortium name="The Broad Institute Genomics Platform"/>
            <consortium name="The Broad Institute Genome Sequencing Center for Infectious Disease"/>
            <person name="Wu L."/>
            <person name="Ma J."/>
        </authorList>
    </citation>
    <scope>NUCLEOTIDE SEQUENCE [LARGE SCALE GENOMIC DNA]</scope>
    <source>
        <strain evidence="4">KCTC 52344</strain>
    </source>
</reference>
<feature type="transmembrane region" description="Helical" evidence="1">
    <location>
        <begin position="93"/>
        <end position="115"/>
    </location>
</feature>
<organism evidence="3 4">
    <name type="scientific">Emticicia soli</name>
    <dbReference type="NCBI Taxonomy" id="2027878"/>
    <lineage>
        <taxon>Bacteria</taxon>
        <taxon>Pseudomonadati</taxon>
        <taxon>Bacteroidota</taxon>
        <taxon>Cytophagia</taxon>
        <taxon>Cytophagales</taxon>
        <taxon>Leadbetterellaceae</taxon>
        <taxon>Emticicia</taxon>
    </lineage>
</organism>
<dbReference type="EMBL" id="JBHULC010000009">
    <property type="protein sequence ID" value="MFD2521430.1"/>
    <property type="molecule type" value="Genomic_DNA"/>
</dbReference>
<feature type="transmembrane region" description="Helical" evidence="1">
    <location>
        <begin position="244"/>
        <end position="261"/>
    </location>
</feature>
<dbReference type="GO" id="GO:0004673">
    <property type="term" value="F:protein histidine kinase activity"/>
    <property type="evidence" value="ECO:0007669"/>
    <property type="project" value="UniProtKB-EC"/>
</dbReference>
<dbReference type="InterPro" id="IPR010559">
    <property type="entry name" value="Sig_transdc_His_kin_internal"/>
</dbReference>
<dbReference type="Proteomes" id="UP001597510">
    <property type="component" value="Unassembled WGS sequence"/>
</dbReference>
<comment type="caution">
    <text evidence="3">The sequence shown here is derived from an EMBL/GenBank/DDBJ whole genome shotgun (WGS) entry which is preliminary data.</text>
</comment>
<proteinExistence type="predicted"/>
<dbReference type="Gene3D" id="3.30.565.10">
    <property type="entry name" value="Histidine kinase-like ATPase, C-terminal domain"/>
    <property type="match status" value="1"/>
</dbReference>
<dbReference type="PANTHER" id="PTHR34220:SF7">
    <property type="entry name" value="SENSOR HISTIDINE KINASE YPDA"/>
    <property type="match status" value="1"/>
</dbReference>
<dbReference type="RefSeq" id="WP_340236887.1">
    <property type="nucleotide sequence ID" value="NZ_JBBEWC010000007.1"/>
</dbReference>
<feature type="domain" description="Signal transduction histidine kinase internal region" evidence="2">
    <location>
        <begin position="315"/>
        <end position="393"/>
    </location>
</feature>
<feature type="transmembrane region" description="Helical" evidence="1">
    <location>
        <begin position="177"/>
        <end position="197"/>
    </location>
</feature>
<evidence type="ECO:0000313" key="4">
    <source>
        <dbReference type="Proteomes" id="UP001597510"/>
    </source>
</evidence>
<protein>
    <submittedName>
        <fullName evidence="3">Sensor histidine kinase</fullName>
        <ecNumber evidence="3">2.7.13.3</ecNumber>
    </submittedName>
</protein>
<dbReference type="InterPro" id="IPR036890">
    <property type="entry name" value="HATPase_C_sf"/>
</dbReference>
<dbReference type="Pfam" id="PF06580">
    <property type="entry name" value="His_kinase"/>
    <property type="match status" value="1"/>
</dbReference>
<feature type="transmembrane region" description="Helical" evidence="1">
    <location>
        <begin position="141"/>
        <end position="165"/>
    </location>
</feature>
<feature type="transmembrane region" description="Helical" evidence="1">
    <location>
        <begin position="209"/>
        <end position="232"/>
    </location>
</feature>
<sequence>MEIRLKNYELTLFTLLTGITAAGYLWEANYVDTTSIENVFIENGHSFNYFTNVLSPKLGALLFIFLLYVTTYILNIPYLLINKARSTNQYIWIGIYIFIAIFLMALGANLATYFARPVYFSYGGYKIMALFGYNDKPLEDIFFGFGRASSIVIIYLLYACLREYITARIRKSKRRNYLTMIANEVALTFVIYLLIPFSAATFELIKDDFFFTIYVLFITPTLFIYLINTYWIFPSTDTKPWQNIRTISLIVVSTLFFTFLFNRLSFHSFTMPLWLTSWALQLFLVTPITWLLYQQRKDKILQLRGTERALVKSKADLQLLRSQINPHFLFNALNTLYGTAMLDGSQRTADGIQKLGDMMRFMLHDNHLDYIPMSHEIQYLKNYLSLQKLRIKHSPSIIIEEAINEQNCNHVIAPMLLIPFVENAFKHGLHANEKSWIRIKLNCDKNNIRFEVRNSVHAAVSNDPEKENSGIGLENVRERLHLFYENRHQLSYGSDGKEFVATLVLNPNQ</sequence>
<evidence type="ECO:0000313" key="3">
    <source>
        <dbReference type="EMBL" id="MFD2521430.1"/>
    </source>
</evidence>
<keyword evidence="1" id="KW-1133">Transmembrane helix</keyword>
<feature type="transmembrane region" description="Helical" evidence="1">
    <location>
        <begin position="58"/>
        <end position="81"/>
    </location>
</feature>
<accession>A0ABW5J751</accession>
<keyword evidence="1" id="KW-0812">Transmembrane</keyword>
<feature type="transmembrane region" description="Helical" evidence="1">
    <location>
        <begin position="7"/>
        <end position="26"/>
    </location>
</feature>
<dbReference type="EC" id="2.7.13.3" evidence="3"/>
<name>A0ABW5J751_9BACT</name>
<keyword evidence="3" id="KW-0808">Transferase</keyword>
<keyword evidence="1" id="KW-0472">Membrane</keyword>
<evidence type="ECO:0000256" key="1">
    <source>
        <dbReference type="SAM" id="Phobius"/>
    </source>
</evidence>